<evidence type="ECO:0000313" key="10">
    <source>
        <dbReference type="Proteomes" id="UP000591941"/>
    </source>
</evidence>
<evidence type="ECO:0000256" key="2">
    <source>
        <dbReference type="ARBA" id="ARBA00005275"/>
    </source>
</evidence>
<dbReference type="GeneID" id="93486190"/>
<dbReference type="PANTHER" id="PTHR42002:SF2">
    <property type="entry name" value="ANAEROBIC C4-DICARBOXYLATE TRANSPORTER DCUC-RELATED"/>
    <property type="match status" value="1"/>
</dbReference>
<feature type="transmembrane region" description="Helical" evidence="8">
    <location>
        <begin position="441"/>
        <end position="459"/>
    </location>
</feature>
<comment type="subcellular location">
    <subcellularLocation>
        <location evidence="1">Cell membrane</location>
        <topology evidence="1">Multi-pass membrane protein</topology>
    </subcellularLocation>
</comment>
<dbReference type="PANTHER" id="PTHR42002">
    <property type="entry name" value="ANAEROBIC C4-DICARBOXYLATE TRANSPORTER DCUC-RELATED"/>
    <property type="match status" value="1"/>
</dbReference>
<keyword evidence="5 8" id="KW-0812">Transmembrane</keyword>
<evidence type="ECO:0000313" key="9">
    <source>
        <dbReference type="EMBL" id="MBB6477876.1"/>
    </source>
</evidence>
<feature type="transmembrane region" description="Helical" evidence="8">
    <location>
        <begin position="196"/>
        <end position="214"/>
    </location>
</feature>
<feature type="transmembrane region" description="Helical" evidence="8">
    <location>
        <begin position="251"/>
        <end position="272"/>
    </location>
</feature>
<dbReference type="OrthoDB" id="1674075at2"/>
<evidence type="ECO:0000256" key="1">
    <source>
        <dbReference type="ARBA" id="ARBA00004651"/>
    </source>
</evidence>
<gene>
    <name evidence="9" type="ORF">HNR45_000909</name>
</gene>
<keyword evidence="7 8" id="KW-0472">Membrane</keyword>
<dbReference type="RefSeq" id="WP_159822867.1">
    <property type="nucleotide sequence ID" value="NZ_CABWNB010000002.1"/>
</dbReference>
<feature type="transmembrane region" description="Helical" evidence="8">
    <location>
        <begin position="354"/>
        <end position="375"/>
    </location>
</feature>
<proteinExistence type="inferred from homology"/>
<organism evidence="9 10">
    <name type="scientific">Negativicoccus succinicivorans</name>
    <dbReference type="NCBI Taxonomy" id="620903"/>
    <lineage>
        <taxon>Bacteria</taxon>
        <taxon>Bacillati</taxon>
        <taxon>Bacillota</taxon>
        <taxon>Negativicutes</taxon>
        <taxon>Veillonellales</taxon>
        <taxon>Veillonellaceae</taxon>
        <taxon>Negativicoccus</taxon>
    </lineage>
</organism>
<dbReference type="AlphaFoldDB" id="A0A841R252"/>
<dbReference type="Proteomes" id="UP000591941">
    <property type="component" value="Unassembled WGS sequence"/>
</dbReference>
<accession>A0A841R252</accession>
<dbReference type="GO" id="GO:0015556">
    <property type="term" value="F:C4-dicarboxylate transmembrane transporter activity"/>
    <property type="evidence" value="ECO:0007669"/>
    <property type="project" value="InterPro"/>
</dbReference>
<comment type="similarity">
    <text evidence="2">Belongs to the DcuC/DcuD transporter (TC 2.A.61) family.</text>
</comment>
<feature type="transmembrane region" description="Helical" evidence="8">
    <location>
        <begin position="26"/>
        <end position="44"/>
    </location>
</feature>
<keyword evidence="4" id="KW-1003">Cell membrane</keyword>
<dbReference type="InterPro" id="IPR018385">
    <property type="entry name" value="C4_dicarb_anaerob_car-like"/>
</dbReference>
<keyword evidence="6 8" id="KW-1133">Transmembrane helix</keyword>
<comment type="caution">
    <text evidence="9">The sequence shown here is derived from an EMBL/GenBank/DDBJ whole genome shotgun (WGS) entry which is preliminary data.</text>
</comment>
<protein>
    <submittedName>
        <fullName evidence="9">DcuC family C4-dicarboxylate transporter</fullName>
    </submittedName>
</protein>
<feature type="transmembrane region" description="Helical" evidence="8">
    <location>
        <begin position="381"/>
        <end position="404"/>
    </location>
</feature>
<dbReference type="NCBIfam" id="NF037994">
    <property type="entry name" value="DcuC_1"/>
    <property type="match status" value="1"/>
</dbReference>
<dbReference type="GO" id="GO:0005886">
    <property type="term" value="C:plasma membrane"/>
    <property type="evidence" value="ECO:0007669"/>
    <property type="project" value="UniProtKB-SubCell"/>
</dbReference>
<evidence type="ECO:0000256" key="5">
    <source>
        <dbReference type="ARBA" id="ARBA00022692"/>
    </source>
</evidence>
<evidence type="ECO:0000256" key="4">
    <source>
        <dbReference type="ARBA" id="ARBA00022475"/>
    </source>
</evidence>
<dbReference type="Pfam" id="PF03606">
    <property type="entry name" value="DcuC"/>
    <property type="match status" value="1"/>
</dbReference>
<feature type="transmembrane region" description="Helical" evidence="8">
    <location>
        <begin position="114"/>
        <end position="131"/>
    </location>
</feature>
<evidence type="ECO:0000256" key="3">
    <source>
        <dbReference type="ARBA" id="ARBA00022448"/>
    </source>
</evidence>
<dbReference type="InterPro" id="IPR004669">
    <property type="entry name" value="C4_dicarb_anaerob_car"/>
</dbReference>
<feature type="transmembrane region" description="Helical" evidence="8">
    <location>
        <begin position="416"/>
        <end position="435"/>
    </location>
</feature>
<dbReference type="NCBIfam" id="TIGR00771">
    <property type="entry name" value="DcuC"/>
    <property type="match status" value="1"/>
</dbReference>
<name>A0A841R252_9FIRM</name>
<evidence type="ECO:0000256" key="8">
    <source>
        <dbReference type="SAM" id="Phobius"/>
    </source>
</evidence>
<reference evidence="9 10" key="1">
    <citation type="submission" date="2020-08" db="EMBL/GenBank/DDBJ databases">
        <title>Genomic Encyclopedia of Type Strains, Phase IV (KMG-IV): sequencing the most valuable type-strain genomes for metagenomic binning, comparative biology and taxonomic classification.</title>
        <authorList>
            <person name="Goeker M."/>
        </authorList>
    </citation>
    <scope>NUCLEOTIDE SEQUENCE [LARGE SCALE GENOMIC DNA]</scope>
    <source>
        <strain evidence="9 10">DSM 21255</strain>
    </source>
</reference>
<feature type="transmembrane region" description="Helical" evidence="8">
    <location>
        <begin position="316"/>
        <end position="333"/>
    </location>
</feature>
<evidence type="ECO:0000256" key="7">
    <source>
        <dbReference type="ARBA" id="ARBA00023136"/>
    </source>
</evidence>
<keyword evidence="10" id="KW-1185">Reference proteome</keyword>
<dbReference type="EMBL" id="JACHHI010000003">
    <property type="protein sequence ID" value="MBB6477876.1"/>
    <property type="molecule type" value="Genomic_DNA"/>
</dbReference>
<sequence>MNILLAILVTVWVAYFIVKRYKPQTILFIGGMFLMLVSVIAGYGEIFPAGKGSTGSLLFDLFEFIRTVLSSRAAKLGLNIMAVAGFARYMDHIGASRALVNLTIQPLLRLKSPYLVLSACWALGMVLGLAINSASGLAMLLMVTMFPILVALGVSRLSAAAAIATTLCLDWSPSDTGTILAAELSGIDPVMYWHDYQVPVALCVFPVVAILHYFTQKYMDKRDGHVVQPMRKEDVEVSTDNGTLDNAHPPLIYALLPIVPLALILVFSPLLIPDIKMDIIKAMLIGTAVGMLAQYIRTRNGKQVAEELQIFFDGMGRQMANVVTLIVAGETFARGLMVSGTIDALISGTQNSGFGAIALSLVMIIIIGVCSVVMGSGNAPFFAFANLVPDIAAKSGIAAVTMILPMHFIASSARAISPITAVIIVVSGMANISSFDLVKRTAIPMIGSCITLVLANFLLF</sequence>
<feature type="transmembrane region" description="Helical" evidence="8">
    <location>
        <begin position="137"/>
        <end position="154"/>
    </location>
</feature>
<evidence type="ECO:0000256" key="6">
    <source>
        <dbReference type="ARBA" id="ARBA00022989"/>
    </source>
</evidence>
<keyword evidence="3" id="KW-0813">Transport</keyword>